<dbReference type="RefSeq" id="WP_128489129.1">
    <property type="nucleotide sequence ID" value="NZ_JBHLXB010000003.1"/>
</dbReference>
<dbReference type="PIRSF" id="PIRSF017082">
    <property type="entry name" value="YflP"/>
    <property type="match status" value="1"/>
</dbReference>
<dbReference type="InterPro" id="IPR005064">
    <property type="entry name" value="BUG"/>
</dbReference>
<dbReference type="PANTHER" id="PTHR42928:SF5">
    <property type="entry name" value="BLR1237 PROTEIN"/>
    <property type="match status" value="1"/>
</dbReference>
<dbReference type="PROSITE" id="PS51318">
    <property type="entry name" value="TAT"/>
    <property type="match status" value="1"/>
</dbReference>
<sequence>MSQSLTRRGLLRSAVATLPLLAAPSLIASRGFAADTWAKKPVTLICHTAPGSAADIYSRELAAALEPVISQTVVVENRTGGNGMVQMAALRGAKADGQTLAINTVSHLSILHTAGKGTFGIEDFDWIARVQTEGFFTVVRADSPFNTLADLVAHAKTAQPLLNIGGQGAPGSAHNIHTNILADAAGFQFNWIPFPGGIEHLTALLGGSLDATSNNPQTIVQFAESGRIRLLGYQGSERLASFPEVATYREQGIDADPAWQQMRGVIAPKGLAPELKEAIASSIRTATETSEPWAKYMTASNLSAGYMGPEEYHAFVLRQSDVTLTWLKRLSLV</sequence>
<evidence type="ECO:0000256" key="1">
    <source>
        <dbReference type="ARBA" id="ARBA00006987"/>
    </source>
</evidence>
<evidence type="ECO:0000313" key="4">
    <source>
        <dbReference type="Proteomes" id="UP000287168"/>
    </source>
</evidence>
<dbReference type="PANTHER" id="PTHR42928">
    <property type="entry name" value="TRICARBOXYLATE-BINDING PROTEIN"/>
    <property type="match status" value="1"/>
</dbReference>
<evidence type="ECO:0000256" key="2">
    <source>
        <dbReference type="SAM" id="SignalP"/>
    </source>
</evidence>
<feature type="chain" id="PRO_5019187900" evidence="2">
    <location>
        <begin position="29"/>
        <end position="333"/>
    </location>
</feature>
<comment type="similarity">
    <text evidence="1">Belongs to the UPF0065 (bug) family.</text>
</comment>
<dbReference type="Proteomes" id="UP000287168">
    <property type="component" value="Unassembled WGS sequence"/>
</dbReference>
<dbReference type="Gene3D" id="3.40.190.150">
    <property type="entry name" value="Bordetella uptake gene, domain 1"/>
    <property type="match status" value="1"/>
</dbReference>
<dbReference type="OrthoDB" id="7248487at2"/>
<evidence type="ECO:0000313" key="3">
    <source>
        <dbReference type="EMBL" id="RWY41009.1"/>
    </source>
</evidence>
<protein>
    <submittedName>
        <fullName evidence="3">Tripartite tricarboxylate transporter substrate binding protein</fullName>
    </submittedName>
</protein>
<dbReference type="EMBL" id="SBLC01000013">
    <property type="protein sequence ID" value="RWY41009.1"/>
    <property type="molecule type" value="Genomic_DNA"/>
</dbReference>
<dbReference type="Gene3D" id="3.40.190.10">
    <property type="entry name" value="Periplasmic binding protein-like II"/>
    <property type="match status" value="1"/>
</dbReference>
<comment type="caution">
    <text evidence="3">The sequence shown here is derived from an EMBL/GenBank/DDBJ whole genome shotgun (WGS) entry which is preliminary data.</text>
</comment>
<keyword evidence="2" id="KW-0732">Signal</keyword>
<name>A0A444MBB3_9RHOB</name>
<reference evidence="3 4" key="1">
    <citation type="journal article" date="2015" name="Int. J. Syst. Evol. Microbiol.">
        <title>Gemmobacter intermedius sp. nov., isolated from a white stork (Ciconia ciconia).</title>
        <authorList>
            <person name="Kampfer P."/>
            <person name="Jerzak L."/>
            <person name="Wilharm G."/>
            <person name="Golke J."/>
            <person name="Busse H.J."/>
            <person name="Glaeser S.P."/>
        </authorList>
    </citation>
    <scope>NUCLEOTIDE SEQUENCE [LARGE SCALE GENOMIC DNA]</scope>
    <source>
        <strain evidence="3 4">119/4</strain>
    </source>
</reference>
<dbReference type="InterPro" id="IPR006311">
    <property type="entry name" value="TAT_signal"/>
</dbReference>
<dbReference type="SUPFAM" id="SSF53850">
    <property type="entry name" value="Periplasmic binding protein-like II"/>
    <property type="match status" value="1"/>
</dbReference>
<keyword evidence="4" id="KW-1185">Reference proteome</keyword>
<dbReference type="InterPro" id="IPR042100">
    <property type="entry name" value="Bug_dom1"/>
</dbReference>
<feature type="signal peptide" evidence="2">
    <location>
        <begin position="1"/>
        <end position="28"/>
    </location>
</feature>
<accession>A0A444MBB3</accession>
<dbReference type="AlphaFoldDB" id="A0A444MBB3"/>
<proteinExistence type="inferred from homology"/>
<organism evidence="3 4">
    <name type="scientific">Falsigemmobacter intermedius</name>
    <dbReference type="NCBI Taxonomy" id="1553448"/>
    <lineage>
        <taxon>Bacteria</taxon>
        <taxon>Pseudomonadati</taxon>
        <taxon>Pseudomonadota</taxon>
        <taxon>Alphaproteobacteria</taxon>
        <taxon>Rhodobacterales</taxon>
        <taxon>Paracoccaceae</taxon>
        <taxon>Falsigemmobacter</taxon>
    </lineage>
</organism>
<dbReference type="CDD" id="cd07012">
    <property type="entry name" value="PBP2_Bug_TTT"/>
    <property type="match status" value="1"/>
</dbReference>
<gene>
    <name evidence="3" type="ORF">EP867_11015</name>
</gene>
<dbReference type="Pfam" id="PF03401">
    <property type="entry name" value="TctC"/>
    <property type="match status" value="1"/>
</dbReference>